<evidence type="ECO:0000313" key="4">
    <source>
        <dbReference type="EMBL" id="MBC5676345.1"/>
    </source>
</evidence>
<accession>A0ABR7FNX0</accession>
<dbReference type="EMBL" id="JACOOS010000001">
    <property type="protein sequence ID" value="MBC5676345.1"/>
    <property type="molecule type" value="Genomic_DNA"/>
</dbReference>
<sequence length="439" mass="48799">MSELRSEYRMNKHMKSICSAVLCGCLVVGSNTFAYGQEAAATAKTTEQSSATDQTTASESTSTTAAQTEATTTAQPQETTEQQTTTAHKDQKTTKKKKQTSKASNKKTKKIKQKNKVKKLKKNKNLKEEKTVSNIIPKIYNDTRLSMKDKKETIAGFTYFNQGDSAWNQNGYCIKSSGCGPTAMAVCITSLTGKWVTPLDTTVWAYEHGYYSNAGSAHEVVPALAKNYQLGCNGLGTDYKKIRDALKKKHPVVGLMGPGYFTKGGHFIALVAIDDKDQVTVADVGSRQRSTYKYRLKDVIEQSKSASAGGPFWEIYNPGKKEKAALKAKKSRDDAEKTKEQRQKQHRYNDLKAVLVQHQSVVVPLKRGTIVTEESFVTLLDIDSRDHVSVELKEQVIKDYSLKTVVDELQTKAISQTFWEMTHPMEKSQGPTLSDFLKD</sequence>
<evidence type="ECO:0000259" key="3">
    <source>
        <dbReference type="Pfam" id="PF13529"/>
    </source>
</evidence>
<protein>
    <submittedName>
        <fullName evidence="4">C39 family peptidase</fullName>
    </submittedName>
</protein>
<dbReference type="Proteomes" id="UP000635828">
    <property type="component" value="Unassembled WGS sequence"/>
</dbReference>
<name>A0ABR7FNX0_9FIRM</name>
<feature type="domain" description="Peptidase C39-like" evidence="3">
    <location>
        <begin position="157"/>
        <end position="283"/>
    </location>
</feature>
<keyword evidence="5" id="KW-1185">Reference proteome</keyword>
<evidence type="ECO:0000256" key="1">
    <source>
        <dbReference type="SAM" id="MobiDB-lite"/>
    </source>
</evidence>
<dbReference type="InterPro" id="IPR039564">
    <property type="entry name" value="Peptidase_C39-like"/>
</dbReference>
<organism evidence="4 5">
    <name type="scientific">Anaerostipes hominis</name>
    <name type="common">ex Liu et al. 2021</name>
    <dbReference type="NCBI Taxonomy" id="2763018"/>
    <lineage>
        <taxon>Bacteria</taxon>
        <taxon>Bacillati</taxon>
        <taxon>Bacillota</taxon>
        <taxon>Clostridia</taxon>
        <taxon>Lachnospirales</taxon>
        <taxon>Lachnospiraceae</taxon>
        <taxon>Anaerostipes</taxon>
    </lineage>
</organism>
<reference evidence="4 5" key="1">
    <citation type="submission" date="2020-08" db="EMBL/GenBank/DDBJ databases">
        <title>Genome public.</title>
        <authorList>
            <person name="Liu C."/>
            <person name="Sun Q."/>
        </authorList>
    </citation>
    <scope>NUCLEOTIDE SEQUENCE [LARGE SCALE GENOMIC DNA]</scope>
    <source>
        <strain evidence="4 5">NSJ-7</strain>
    </source>
</reference>
<gene>
    <name evidence="4" type="ORF">H8S22_01585</name>
</gene>
<feature type="signal peptide" evidence="2">
    <location>
        <begin position="1"/>
        <end position="34"/>
    </location>
</feature>
<proteinExistence type="predicted"/>
<dbReference type="Pfam" id="PF13529">
    <property type="entry name" value="Peptidase_C39_2"/>
    <property type="match status" value="1"/>
</dbReference>
<feature type="compositionally biased region" description="Basic residues" evidence="1">
    <location>
        <begin position="94"/>
        <end position="124"/>
    </location>
</feature>
<comment type="caution">
    <text evidence="4">The sequence shown here is derived from an EMBL/GenBank/DDBJ whole genome shotgun (WGS) entry which is preliminary data.</text>
</comment>
<feature type="chain" id="PRO_5045799496" evidence="2">
    <location>
        <begin position="35"/>
        <end position="439"/>
    </location>
</feature>
<feature type="compositionally biased region" description="Low complexity" evidence="1">
    <location>
        <begin position="43"/>
        <end position="86"/>
    </location>
</feature>
<keyword evidence="2" id="KW-0732">Signal</keyword>
<feature type="region of interest" description="Disordered" evidence="1">
    <location>
        <begin position="43"/>
        <end position="128"/>
    </location>
</feature>
<evidence type="ECO:0000256" key="2">
    <source>
        <dbReference type="SAM" id="SignalP"/>
    </source>
</evidence>
<evidence type="ECO:0000313" key="5">
    <source>
        <dbReference type="Proteomes" id="UP000635828"/>
    </source>
</evidence>